<keyword evidence="3 4" id="KW-0597">Phosphoprotein</keyword>
<dbReference type="SUPFAM" id="SSF47384">
    <property type="entry name" value="Homodimeric domain of signal transducing histidine kinase"/>
    <property type="match status" value="1"/>
</dbReference>
<accession>A0A5K7YQZ7</accession>
<keyword evidence="8" id="KW-1185">Reference proteome</keyword>
<organism evidence="7 8">
    <name type="scientific">Desulfosarcina alkanivorans</name>
    <dbReference type="NCBI Taxonomy" id="571177"/>
    <lineage>
        <taxon>Bacteria</taxon>
        <taxon>Pseudomonadati</taxon>
        <taxon>Thermodesulfobacteriota</taxon>
        <taxon>Desulfobacteria</taxon>
        <taxon>Desulfobacterales</taxon>
        <taxon>Desulfosarcinaceae</taxon>
        <taxon>Desulfosarcina</taxon>
    </lineage>
</organism>
<dbReference type="Proteomes" id="UP000427906">
    <property type="component" value="Chromosome"/>
</dbReference>
<dbReference type="SMART" id="SM00387">
    <property type="entry name" value="HATPase_c"/>
    <property type="match status" value="1"/>
</dbReference>
<dbReference type="PROSITE" id="PS50110">
    <property type="entry name" value="RESPONSE_REGULATORY"/>
    <property type="match status" value="2"/>
</dbReference>
<evidence type="ECO:0000259" key="5">
    <source>
        <dbReference type="PROSITE" id="PS50109"/>
    </source>
</evidence>
<dbReference type="Gene3D" id="3.30.565.10">
    <property type="entry name" value="Histidine kinase-like ATPase, C-terminal domain"/>
    <property type="match status" value="1"/>
</dbReference>
<evidence type="ECO:0000313" key="8">
    <source>
        <dbReference type="Proteomes" id="UP000427906"/>
    </source>
</evidence>
<dbReference type="EC" id="2.7.13.3" evidence="2"/>
<dbReference type="Gene3D" id="3.40.50.2300">
    <property type="match status" value="2"/>
</dbReference>
<feature type="modified residue" description="4-aspartylphosphate" evidence="4">
    <location>
        <position position="453"/>
    </location>
</feature>
<dbReference type="InterPro" id="IPR004358">
    <property type="entry name" value="Sig_transdc_His_kin-like_C"/>
</dbReference>
<dbReference type="InterPro" id="IPR003661">
    <property type="entry name" value="HisK_dim/P_dom"/>
</dbReference>
<dbReference type="GO" id="GO:0000155">
    <property type="term" value="F:phosphorelay sensor kinase activity"/>
    <property type="evidence" value="ECO:0007669"/>
    <property type="project" value="InterPro"/>
</dbReference>
<dbReference type="Gene3D" id="1.10.287.130">
    <property type="match status" value="1"/>
</dbReference>
<dbReference type="Pfam" id="PF00072">
    <property type="entry name" value="Response_reg"/>
    <property type="match status" value="2"/>
</dbReference>
<gene>
    <name evidence="7" type="ORF">DSCA_33310</name>
</gene>
<dbReference type="Pfam" id="PF00512">
    <property type="entry name" value="HisKA"/>
    <property type="match status" value="1"/>
</dbReference>
<proteinExistence type="predicted"/>
<dbReference type="InterPro" id="IPR003594">
    <property type="entry name" value="HATPase_dom"/>
</dbReference>
<dbReference type="InterPro" id="IPR011006">
    <property type="entry name" value="CheY-like_superfamily"/>
</dbReference>
<evidence type="ECO:0000259" key="6">
    <source>
        <dbReference type="PROSITE" id="PS50110"/>
    </source>
</evidence>
<feature type="domain" description="Response regulatory" evidence="6">
    <location>
        <begin position="402"/>
        <end position="518"/>
    </location>
</feature>
<dbReference type="PANTHER" id="PTHR43547">
    <property type="entry name" value="TWO-COMPONENT HISTIDINE KINASE"/>
    <property type="match status" value="1"/>
</dbReference>
<dbReference type="SUPFAM" id="SSF55874">
    <property type="entry name" value="ATPase domain of HSP90 chaperone/DNA topoisomerase II/histidine kinase"/>
    <property type="match status" value="1"/>
</dbReference>
<evidence type="ECO:0000256" key="2">
    <source>
        <dbReference type="ARBA" id="ARBA00012438"/>
    </source>
</evidence>
<evidence type="ECO:0000256" key="1">
    <source>
        <dbReference type="ARBA" id="ARBA00000085"/>
    </source>
</evidence>
<dbReference type="SUPFAM" id="SSF52172">
    <property type="entry name" value="CheY-like"/>
    <property type="match status" value="2"/>
</dbReference>
<dbReference type="InterPro" id="IPR001789">
    <property type="entry name" value="Sig_transdc_resp-reg_receiver"/>
</dbReference>
<dbReference type="InterPro" id="IPR005467">
    <property type="entry name" value="His_kinase_dom"/>
</dbReference>
<dbReference type="InterPro" id="IPR036890">
    <property type="entry name" value="HATPase_C_sf"/>
</dbReference>
<feature type="domain" description="Response regulatory" evidence="6">
    <location>
        <begin position="12"/>
        <end position="128"/>
    </location>
</feature>
<dbReference type="AlphaFoldDB" id="A0A5K7YQZ7"/>
<feature type="domain" description="Histidine kinase" evidence="5">
    <location>
        <begin position="159"/>
        <end position="382"/>
    </location>
</feature>
<comment type="catalytic activity">
    <reaction evidence="1">
        <text>ATP + protein L-histidine = ADP + protein N-phospho-L-histidine.</text>
        <dbReference type="EC" id="2.7.13.3"/>
    </reaction>
</comment>
<dbReference type="KEGG" id="dalk:DSCA_33310"/>
<dbReference type="EMBL" id="AP021874">
    <property type="protein sequence ID" value="BBO69401.1"/>
    <property type="molecule type" value="Genomic_DNA"/>
</dbReference>
<dbReference type="SMART" id="SM00388">
    <property type="entry name" value="HisKA"/>
    <property type="match status" value="1"/>
</dbReference>
<dbReference type="PRINTS" id="PR00344">
    <property type="entry name" value="BCTRLSENSOR"/>
</dbReference>
<feature type="modified residue" description="4-aspartylphosphate" evidence="4">
    <location>
        <position position="61"/>
    </location>
</feature>
<name>A0A5K7YQZ7_9BACT</name>
<evidence type="ECO:0000256" key="4">
    <source>
        <dbReference type="PROSITE-ProRule" id="PRU00169"/>
    </source>
</evidence>
<dbReference type="PANTHER" id="PTHR43547:SF2">
    <property type="entry name" value="HYBRID SIGNAL TRANSDUCTION HISTIDINE KINASE C"/>
    <property type="match status" value="1"/>
</dbReference>
<dbReference type="RefSeq" id="WP_167527812.1">
    <property type="nucleotide sequence ID" value="NZ_AP021874.1"/>
</dbReference>
<dbReference type="Pfam" id="PF02518">
    <property type="entry name" value="HATPase_c"/>
    <property type="match status" value="1"/>
</dbReference>
<reference evidence="7 8" key="1">
    <citation type="submission" date="2019-11" db="EMBL/GenBank/DDBJ databases">
        <title>Comparative genomics of hydrocarbon-degrading Desulfosarcina strains.</title>
        <authorList>
            <person name="Watanabe M."/>
            <person name="Kojima H."/>
            <person name="Fukui M."/>
        </authorList>
    </citation>
    <scope>NUCLEOTIDE SEQUENCE [LARGE SCALE GENOMIC DNA]</scope>
    <source>
        <strain evidence="7 8">PL12</strain>
    </source>
</reference>
<protein>
    <recommendedName>
        <fullName evidence="2">histidine kinase</fullName>
        <ecNumber evidence="2">2.7.13.3</ecNumber>
    </recommendedName>
</protein>
<sequence>MTEPKNNEPQPHVLVVDDDAIMRGVACESLENAGFLVSEAENGLRALEAVERHLPDIILLDVMMPEMDGFDTAIALRHMPCCEGMPILIMTALDDLDSINRAYEVGATDFITKPINWVILVQRIRYMMRAVRMMDAQKRLEEELQQAQKLEVVATLAGGVAHDFNNLLQTIQGASELLRLNLNNGNTDLHGLDQIIETVERGGALTRQLLTYSRKIESEKRPINLNHRVRQVHQLLQRTIPKMVHMDLRLDANLKMVDADPVQMEQVLMNLAINASDAMPDGGSLVIETKSVALPAAGDSPPPASLPQDGVLISVSDTGHGMDRDTVDQIFAPFFTTKAPGKGTGLGLAMVYGIVNNHDGQITCSSSPGRGTCFRIYLPAVESPRERTPTRAKVGCRGGSETILVVDDDEAIRHCSQLLLENAGYRVLTVSAGERALEVVGRSRDPIHIVMLDLIMPGMGGKKCLQALLKSHPGLSVVIISGCTLDERTMQTLESSTSGYLRKPYTREQLLNTIRNVLDAGGPTPLAVPG</sequence>
<evidence type="ECO:0000313" key="7">
    <source>
        <dbReference type="EMBL" id="BBO69401.1"/>
    </source>
</evidence>
<dbReference type="PROSITE" id="PS50109">
    <property type="entry name" value="HIS_KIN"/>
    <property type="match status" value="1"/>
</dbReference>
<dbReference type="InterPro" id="IPR036097">
    <property type="entry name" value="HisK_dim/P_sf"/>
</dbReference>
<evidence type="ECO:0000256" key="3">
    <source>
        <dbReference type="ARBA" id="ARBA00022553"/>
    </source>
</evidence>
<dbReference type="SMART" id="SM00448">
    <property type="entry name" value="REC"/>
    <property type="match status" value="2"/>
</dbReference>
<dbReference type="CDD" id="cd00082">
    <property type="entry name" value="HisKA"/>
    <property type="match status" value="1"/>
</dbReference>